<dbReference type="Pfam" id="PF00067">
    <property type="entry name" value="p450"/>
    <property type="match status" value="1"/>
</dbReference>
<evidence type="ECO:0000313" key="1">
    <source>
        <dbReference type="EMBL" id="TVY17365.1"/>
    </source>
</evidence>
<comment type="caution">
    <text evidence="1">The sequence shown here is derived from an EMBL/GenBank/DDBJ whole genome shotgun (WGS) entry which is preliminary data.</text>
</comment>
<dbReference type="InterPro" id="IPR053007">
    <property type="entry name" value="CYP450_monoxygenase_sec-met"/>
</dbReference>
<dbReference type="PANTHER" id="PTHR47582:SF1">
    <property type="entry name" value="P450, PUTATIVE (EUROFUNG)-RELATED"/>
    <property type="match status" value="1"/>
</dbReference>
<dbReference type="Proteomes" id="UP000469559">
    <property type="component" value="Unassembled WGS sequence"/>
</dbReference>
<dbReference type="GO" id="GO:0005506">
    <property type="term" value="F:iron ion binding"/>
    <property type="evidence" value="ECO:0007669"/>
    <property type="project" value="InterPro"/>
</dbReference>
<proteinExistence type="predicted"/>
<dbReference type="InterPro" id="IPR036396">
    <property type="entry name" value="Cyt_P450_sf"/>
</dbReference>
<reference evidence="1 2" key="1">
    <citation type="submission" date="2018-05" db="EMBL/GenBank/DDBJ databases">
        <title>Whole genome sequencing for identification of molecular markers to develop diagnostic detection tools for the regulated plant pathogen Lachnellula willkommii.</title>
        <authorList>
            <person name="Giroux E."/>
            <person name="Bilodeau G."/>
        </authorList>
    </citation>
    <scope>NUCLEOTIDE SEQUENCE [LARGE SCALE GENOMIC DNA]</scope>
    <source>
        <strain evidence="1 2">CBS 203.66</strain>
    </source>
</reference>
<name>A0A8T9BCF3_9HELO</name>
<dbReference type="Gene3D" id="1.10.630.10">
    <property type="entry name" value="Cytochrome P450"/>
    <property type="match status" value="2"/>
</dbReference>
<dbReference type="GO" id="GO:0016705">
    <property type="term" value="F:oxidoreductase activity, acting on paired donors, with incorporation or reduction of molecular oxygen"/>
    <property type="evidence" value="ECO:0007669"/>
    <property type="project" value="InterPro"/>
</dbReference>
<dbReference type="SUPFAM" id="SSF48264">
    <property type="entry name" value="Cytochrome P450"/>
    <property type="match status" value="1"/>
</dbReference>
<dbReference type="EMBL" id="QGMF01000262">
    <property type="protein sequence ID" value="TVY17365.1"/>
    <property type="molecule type" value="Genomic_DNA"/>
</dbReference>
<dbReference type="PANTHER" id="PTHR47582">
    <property type="entry name" value="P450, PUTATIVE (EUROFUNG)-RELATED"/>
    <property type="match status" value="1"/>
</dbReference>
<dbReference type="AlphaFoldDB" id="A0A8T9BCF3"/>
<dbReference type="GO" id="GO:0004497">
    <property type="term" value="F:monooxygenase activity"/>
    <property type="evidence" value="ECO:0007669"/>
    <property type="project" value="InterPro"/>
</dbReference>
<keyword evidence="2" id="KW-1185">Reference proteome</keyword>
<gene>
    <name evidence="1" type="ORF">LARI1_G004798</name>
</gene>
<organism evidence="1 2">
    <name type="scientific">Lachnellula arida</name>
    <dbReference type="NCBI Taxonomy" id="1316785"/>
    <lineage>
        <taxon>Eukaryota</taxon>
        <taxon>Fungi</taxon>
        <taxon>Dikarya</taxon>
        <taxon>Ascomycota</taxon>
        <taxon>Pezizomycotina</taxon>
        <taxon>Leotiomycetes</taxon>
        <taxon>Helotiales</taxon>
        <taxon>Lachnaceae</taxon>
        <taxon>Lachnellula</taxon>
    </lineage>
</organism>
<dbReference type="GO" id="GO:0020037">
    <property type="term" value="F:heme binding"/>
    <property type="evidence" value="ECO:0007669"/>
    <property type="project" value="InterPro"/>
</dbReference>
<dbReference type="InterPro" id="IPR001128">
    <property type="entry name" value="Cyt_P450"/>
</dbReference>
<protein>
    <submittedName>
        <fullName evidence="1">Uncharacterized protein</fullName>
    </submittedName>
</protein>
<accession>A0A8T9BCF3</accession>
<dbReference type="OrthoDB" id="3366823at2759"/>
<evidence type="ECO:0000313" key="2">
    <source>
        <dbReference type="Proteomes" id="UP000469559"/>
    </source>
</evidence>
<sequence>MPNPLIVTALGGIAATYVFLRALLYLTQDSKEPPVVSSSIPFISPILGRHRDLPIYTLRVPGTRLYVINSLDLIPVVQHQWRTLFPPIQAKAAQAAMGASKEAVAILKHDMITEHGFVNGMVKSTHPTMNGPALDVLNAKTSEVFDEALRQFAASTKVNLFEWIGKQIMRATTDAIYGPFNPMREDQNIEAWRRYALTFPPANTTQCSCSSCWTSYHRKSSSGQLYKAVSNSSRALQRTTPTAATSKDLLTSNNSWRTASTRKSPQRHPQVPRRHRIQQRCQHHPTAFWVLYHIFSDAVVQQECRNEVSQAVQSQHDTSTIDLTSLLNSCPILLSTYQEVFRSHGMANSVRVVSEDHMLHNTYLLGSKKGSFNGGM</sequence>